<proteinExistence type="predicted"/>
<dbReference type="SMART" id="SM00267">
    <property type="entry name" value="GGDEF"/>
    <property type="match status" value="1"/>
</dbReference>
<sequence>MLSTDRDDPSGARGPAGMFAERPDDASAARWRRGALAMYYIALMIANLALLTGAARVILTAFAGLAGFLLFVGALWRGGSGSVGTGNSGGTGSARWEKLGYVAILEAVAQVAITGQLNQTTALLLTLVGVGAAVTTRKTAMWANLLGCAGWAAAVIAQDGLRTPELSHYAGQLVMAGLLGCILHEALRRRQRELKMARDQLTAGMDRFENLFHASPAGVGIADENGVLVAVNPAFCELAGRPAEELIGAKSNDYVDLAAADDTVGRQIRYVRPDGSTRWFWLTVGRAGVLDRAKTRRWTLIHLSDVTDRHLAERTVRESDRLLAAVSAAARRIRTGEDARGTIIEAVRELAEADTVIMLEPDGTDLVAIGVVGADVLGTRVPLNGTSMIANVYLDGQPVFLADPGQDPRVSTALLKLVDGRSMMWQPVVADGGSVALLVVSWKTRITSVSDLRARAVALLADETALALEHERLLGRLEQMAYTDTLTGLSNRRAWQAGVAELLAASRASGRPLTVAIADLDHFKRYNDTHGHVAGDDLLTAVATAFRGQLRTGDLIARWGGEEFVVALPDCGDAEAAEILDRLRTATVGTETCSIGYAVWDGVESYERMLERADGALYAAKSAGRDRVHAAAGVALAS</sequence>
<dbReference type="InterPro" id="IPR035965">
    <property type="entry name" value="PAS-like_dom_sf"/>
</dbReference>
<dbReference type="InterPro" id="IPR003018">
    <property type="entry name" value="GAF"/>
</dbReference>
<dbReference type="InterPro" id="IPR013656">
    <property type="entry name" value="PAS_4"/>
</dbReference>
<dbReference type="Gene3D" id="3.30.450.40">
    <property type="match status" value="1"/>
</dbReference>
<dbReference type="InterPro" id="IPR000160">
    <property type="entry name" value="GGDEF_dom"/>
</dbReference>
<dbReference type="GO" id="GO:0005886">
    <property type="term" value="C:plasma membrane"/>
    <property type="evidence" value="ECO:0007669"/>
    <property type="project" value="TreeGrafter"/>
</dbReference>
<evidence type="ECO:0000256" key="2">
    <source>
        <dbReference type="SAM" id="Phobius"/>
    </source>
</evidence>
<evidence type="ECO:0000313" key="7">
    <source>
        <dbReference type="Proteomes" id="UP000198415"/>
    </source>
</evidence>
<feature type="transmembrane region" description="Helical" evidence="2">
    <location>
        <begin position="31"/>
        <end position="50"/>
    </location>
</feature>
<dbReference type="InterPro" id="IPR050469">
    <property type="entry name" value="Diguanylate_Cyclase"/>
</dbReference>
<dbReference type="Pfam" id="PF00990">
    <property type="entry name" value="GGDEF"/>
    <property type="match status" value="1"/>
</dbReference>
<feature type="domain" description="PAC" evidence="4">
    <location>
        <begin position="264"/>
        <end position="318"/>
    </location>
</feature>
<dbReference type="SUPFAM" id="SSF55781">
    <property type="entry name" value="GAF domain-like"/>
    <property type="match status" value="1"/>
</dbReference>
<accession>A0A238Y5G2</accession>
<dbReference type="Proteomes" id="UP000198415">
    <property type="component" value="Unassembled WGS sequence"/>
</dbReference>
<feature type="transmembrane region" description="Helical" evidence="2">
    <location>
        <begin position="57"/>
        <end position="79"/>
    </location>
</feature>
<gene>
    <name evidence="6" type="ORF">SAMN06264365_104285</name>
</gene>
<dbReference type="GO" id="GO:0052621">
    <property type="term" value="F:diguanylate cyclase activity"/>
    <property type="evidence" value="ECO:0007669"/>
    <property type="project" value="TreeGrafter"/>
</dbReference>
<keyword evidence="2" id="KW-0812">Transmembrane</keyword>
<dbReference type="AlphaFoldDB" id="A0A238Y5G2"/>
<dbReference type="GO" id="GO:0043709">
    <property type="term" value="P:cell adhesion involved in single-species biofilm formation"/>
    <property type="evidence" value="ECO:0007669"/>
    <property type="project" value="TreeGrafter"/>
</dbReference>
<feature type="domain" description="PAS" evidence="3">
    <location>
        <begin position="204"/>
        <end position="248"/>
    </location>
</feature>
<evidence type="ECO:0000256" key="1">
    <source>
        <dbReference type="SAM" id="MobiDB-lite"/>
    </source>
</evidence>
<dbReference type="SMART" id="SM00091">
    <property type="entry name" value="PAS"/>
    <property type="match status" value="1"/>
</dbReference>
<evidence type="ECO:0000313" key="6">
    <source>
        <dbReference type="EMBL" id="SNR66445.1"/>
    </source>
</evidence>
<dbReference type="InterPro" id="IPR029787">
    <property type="entry name" value="Nucleotide_cyclase"/>
</dbReference>
<dbReference type="NCBIfam" id="TIGR00254">
    <property type="entry name" value="GGDEF"/>
    <property type="match status" value="1"/>
</dbReference>
<evidence type="ECO:0000259" key="5">
    <source>
        <dbReference type="PROSITE" id="PS50887"/>
    </source>
</evidence>
<dbReference type="CDD" id="cd00130">
    <property type="entry name" value="PAS"/>
    <property type="match status" value="1"/>
</dbReference>
<dbReference type="InterPro" id="IPR043128">
    <property type="entry name" value="Rev_trsase/Diguanyl_cyclase"/>
</dbReference>
<keyword evidence="7" id="KW-1185">Reference proteome</keyword>
<dbReference type="PROSITE" id="PS50113">
    <property type="entry name" value="PAC"/>
    <property type="match status" value="1"/>
</dbReference>
<dbReference type="SUPFAM" id="SSF55073">
    <property type="entry name" value="Nucleotide cyclase"/>
    <property type="match status" value="1"/>
</dbReference>
<evidence type="ECO:0000259" key="4">
    <source>
        <dbReference type="PROSITE" id="PS50113"/>
    </source>
</evidence>
<dbReference type="InterPro" id="IPR029016">
    <property type="entry name" value="GAF-like_dom_sf"/>
</dbReference>
<dbReference type="InterPro" id="IPR000700">
    <property type="entry name" value="PAS-assoc_C"/>
</dbReference>
<dbReference type="InterPro" id="IPR000014">
    <property type="entry name" value="PAS"/>
</dbReference>
<dbReference type="Pfam" id="PF08448">
    <property type="entry name" value="PAS_4"/>
    <property type="match status" value="1"/>
</dbReference>
<evidence type="ECO:0000259" key="3">
    <source>
        <dbReference type="PROSITE" id="PS50112"/>
    </source>
</evidence>
<reference evidence="6 7" key="1">
    <citation type="submission" date="2017-06" db="EMBL/GenBank/DDBJ databases">
        <authorList>
            <person name="Kim H.J."/>
            <person name="Triplett B.A."/>
        </authorList>
    </citation>
    <scope>NUCLEOTIDE SEQUENCE [LARGE SCALE GENOMIC DNA]</scope>
    <source>
        <strain evidence="6 7">DSM 43151</strain>
    </source>
</reference>
<feature type="compositionally biased region" description="Basic and acidic residues" evidence="1">
    <location>
        <begin position="1"/>
        <end position="10"/>
    </location>
</feature>
<dbReference type="NCBIfam" id="TIGR00229">
    <property type="entry name" value="sensory_box"/>
    <property type="match status" value="1"/>
</dbReference>
<dbReference type="Gene3D" id="3.30.450.20">
    <property type="entry name" value="PAS domain"/>
    <property type="match status" value="1"/>
</dbReference>
<dbReference type="PROSITE" id="PS50887">
    <property type="entry name" value="GGDEF"/>
    <property type="match status" value="1"/>
</dbReference>
<feature type="region of interest" description="Disordered" evidence="1">
    <location>
        <begin position="1"/>
        <end position="21"/>
    </location>
</feature>
<dbReference type="PANTHER" id="PTHR45138:SF24">
    <property type="entry name" value="DIGUANYLATE CYCLASE DGCC-RELATED"/>
    <property type="match status" value="1"/>
</dbReference>
<dbReference type="FunFam" id="3.30.70.270:FF:000001">
    <property type="entry name" value="Diguanylate cyclase domain protein"/>
    <property type="match status" value="1"/>
</dbReference>
<dbReference type="PROSITE" id="PS50112">
    <property type="entry name" value="PAS"/>
    <property type="match status" value="1"/>
</dbReference>
<keyword evidence="2" id="KW-0472">Membrane</keyword>
<feature type="domain" description="GGDEF" evidence="5">
    <location>
        <begin position="511"/>
        <end position="633"/>
    </location>
</feature>
<name>A0A238Y5G2_9ACTN</name>
<dbReference type="PANTHER" id="PTHR45138">
    <property type="entry name" value="REGULATORY COMPONENTS OF SENSORY TRANSDUCTION SYSTEM"/>
    <property type="match status" value="1"/>
</dbReference>
<dbReference type="SUPFAM" id="SSF55785">
    <property type="entry name" value="PYP-like sensor domain (PAS domain)"/>
    <property type="match status" value="1"/>
</dbReference>
<protein>
    <submittedName>
        <fullName evidence="6">PAS domain S-box-containing protein/diguanylate cyclase (GGDEF) domain-containing protein</fullName>
    </submittedName>
</protein>
<dbReference type="GO" id="GO:1902201">
    <property type="term" value="P:negative regulation of bacterial-type flagellum-dependent cell motility"/>
    <property type="evidence" value="ECO:0007669"/>
    <property type="project" value="TreeGrafter"/>
</dbReference>
<dbReference type="EMBL" id="FZNR01000004">
    <property type="protein sequence ID" value="SNR66445.1"/>
    <property type="molecule type" value="Genomic_DNA"/>
</dbReference>
<dbReference type="Gene3D" id="3.30.70.270">
    <property type="match status" value="1"/>
</dbReference>
<dbReference type="CDD" id="cd01949">
    <property type="entry name" value="GGDEF"/>
    <property type="match status" value="1"/>
</dbReference>
<dbReference type="Pfam" id="PF13185">
    <property type="entry name" value="GAF_2"/>
    <property type="match status" value="1"/>
</dbReference>
<keyword evidence="2" id="KW-1133">Transmembrane helix</keyword>
<organism evidence="6 7">
    <name type="scientific">Actinoplanes regularis</name>
    <dbReference type="NCBI Taxonomy" id="52697"/>
    <lineage>
        <taxon>Bacteria</taxon>
        <taxon>Bacillati</taxon>
        <taxon>Actinomycetota</taxon>
        <taxon>Actinomycetes</taxon>
        <taxon>Micromonosporales</taxon>
        <taxon>Micromonosporaceae</taxon>
        <taxon>Actinoplanes</taxon>
    </lineage>
</organism>